<feature type="compositionally biased region" description="Polar residues" evidence="1">
    <location>
        <begin position="279"/>
        <end position="294"/>
    </location>
</feature>
<gene>
    <name evidence="4" type="ORF">FP026_29745</name>
</gene>
<proteinExistence type="predicted"/>
<evidence type="ECO:0000256" key="1">
    <source>
        <dbReference type="SAM" id="MobiDB-lite"/>
    </source>
</evidence>
<feature type="domain" description="Peptidoglycan binding-like" evidence="3">
    <location>
        <begin position="64"/>
        <end position="106"/>
    </location>
</feature>
<feature type="region of interest" description="Disordered" evidence="1">
    <location>
        <begin position="595"/>
        <end position="635"/>
    </location>
</feature>
<evidence type="ECO:0000313" key="4">
    <source>
        <dbReference type="EMBL" id="KAA1174633.1"/>
    </source>
</evidence>
<feature type="signal peptide" evidence="2">
    <location>
        <begin position="1"/>
        <end position="34"/>
    </location>
</feature>
<evidence type="ECO:0000259" key="3">
    <source>
        <dbReference type="Pfam" id="PF01471"/>
    </source>
</evidence>
<feature type="compositionally biased region" description="Polar residues" evidence="1">
    <location>
        <begin position="603"/>
        <end position="619"/>
    </location>
</feature>
<sequence>MNFALKLDFSKTAIFALTLASAIPCAAWLQPAFAQISAQGGQLDQASSDSIEDALNIWEKRLSQEGLILLGYYTGFADGNFGQASRNGIASYQRDHSRAATGMLSPLDALELSKAALDVRKQLQWHSLDNSKAGLTISYPAGLLTERQDNNLGGETLEARNGSISLKTARFPNSDTTQLDNLFQTLAVDQGSTITYQLKRRNWFIVTGKSGDRNFYSRFEQRGNEIRGYDLAWNDDKNDKLVQNISVLISNGFYPFGDDSADGEPSYPTLAKLADLASAQDNDSKQASQNAPSDSSGAPEQSQQEQSQQADTSSETPTKRLSDDKDGVTEQKDNALPPPTDGKLITTDGKGLRFVYHYFPPQDSNFNYAYQWAVDTHLFSNIPEIDGLDGLFVTPRPLHYVTRQCGTINAFYNKENGAVFLCYEMIDSLLQMGQALSKGASDPKALTIEFVRDNLRFILLHESGHALIDLLDLPAVGREEDSVDQLAAVMLLSHVNDSESKNDIARVLQLASIWFKVNSQSTNTQDVAAFADEHSLDAQRYFNLLCMIYGLDPNDNGAIVDNGMLPKERAARCPDEASKINRSWARLLLPHFSPRFAPKSDNDNAGNQQNTSSAQQPTAGGNPLEWDRNSNPFGK</sequence>
<dbReference type="InterPro" id="IPR025644">
    <property type="entry name" value="DUF4344"/>
</dbReference>
<dbReference type="EMBL" id="VNIP01000022">
    <property type="protein sequence ID" value="KAA1174633.1"/>
    <property type="molecule type" value="Genomic_DNA"/>
</dbReference>
<dbReference type="Gene3D" id="1.10.101.10">
    <property type="entry name" value="PGBD-like superfamily/PGBD"/>
    <property type="match status" value="1"/>
</dbReference>
<accession>A0A5B0VK01</accession>
<reference evidence="4 5" key="1">
    <citation type="submission" date="2019-07" db="EMBL/GenBank/DDBJ databases">
        <title>The Draft Genome Sequence of Rhizobium tropici SARCC-755 Associated with Superior Nodulation on Pigeonpea (Cajanus cajan (L.) Millsp.).</title>
        <authorList>
            <person name="Bopape F.L."/>
            <person name="Hassen A.I."/>
            <person name="Swanevelder Z.H."/>
            <person name="Gwata E.T."/>
        </authorList>
    </citation>
    <scope>NUCLEOTIDE SEQUENCE [LARGE SCALE GENOMIC DNA]</scope>
    <source>
        <strain evidence="4 5">SARCC-755</strain>
    </source>
</reference>
<dbReference type="AlphaFoldDB" id="A0A5B0VK01"/>
<dbReference type="Pfam" id="PF14247">
    <property type="entry name" value="DUF4344"/>
    <property type="match status" value="1"/>
</dbReference>
<feature type="compositionally biased region" description="Basic and acidic residues" evidence="1">
    <location>
        <begin position="317"/>
        <end position="333"/>
    </location>
</feature>
<feature type="region of interest" description="Disordered" evidence="1">
    <location>
        <begin position="278"/>
        <end position="344"/>
    </location>
</feature>
<protein>
    <recommendedName>
        <fullName evidence="3">Peptidoglycan binding-like domain-containing protein</fullName>
    </recommendedName>
</protein>
<evidence type="ECO:0000256" key="2">
    <source>
        <dbReference type="SAM" id="SignalP"/>
    </source>
</evidence>
<dbReference type="RefSeq" id="WP_149638139.1">
    <property type="nucleotide sequence ID" value="NZ_VNIP01000022.1"/>
</dbReference>
<evidence type="ECO:0000313" key="5">
    <source>
        <dbReference type="Proteomes" id="UP000323608"/>
    </source>
</evidence>
<feature type="compositionally biased region" description="Low complexity" evidence="1">
    <location>
        <begin position="295"/>
        <end position="315"/>
    </location>
</feature>
<organism evidence="4 5">
    <name type="scientific">Rhizobium tropici</name>
    <dbReference type="NCBI Taxonomy" id="398"/>
    <lineage>
        <taxon>Bacteria</taxon>
        <taxon>Pseudomonadati</taxon>
        <taxon>Pseudomonadota</taxon>
        <taxon>Alphaproteobacteria</taxon>
        <taxon>Hyphomicrobiales</taxon>
        <taxon>Rhizobiaceae</taxon>
        <taxon>Rhizobium/Agrobacterium group</taxon>
        <taxon>Rhizobium</taxon>
    </lineage>
</organism>
<dbReference type="SUPFAM" id="SSF47090">
    <property type="entry name" value="PGBD-like"/>
    <property type="match status" value="1"/>
</dbReference>
<dbReference type="Proteomes" id="UP000323608">
    <property type="component" value="Unassembled WGS sequence"/>
</dbReference>
<dbReference type="InterPro" id="IPR002477">
    <property type="entry name" value="Peptidoglycan-bd-like"/>
</dbReference>
<dbReference type="OrthoDB" id="935695at2"/>
<dbReference type="Pfam" id="PF01471">
    <property type="entry name" value="PG_binding_1"/>
    <property type="match status" value="1"/>
</dbReference>
<keyword evidence="2" id="KW-0732">Signal</keyword>
<name>A0A5B0VK01_RHITR</name>
<feature type="chain" id="PRO_5022663668" description="Peptidoglycan binding-like domain-containing protein" evidence="2">
    <location>
        <begin position="35"/>
        <end position="635"/>
    </location>
</feature>
<comment type="caution">
    <text evidence="4">The sequence shown here is derived from an EMBL/GenBank/DDBJ whole genome shotgun (WGS) entry which is preliminary data.</text>
</comment>
<dbReference type="InterPro" id="IPR036365">
    <property type="entry name" value="PGBD-like_sf"/>
</dbReference>
<dbReference type="InterPro" id="IPR036366">
    <property type="entry name" value="PGBDSf"/>
</dbReference>